<name>A0ABS5BKR9_9BACT</name>
<evidence type="ECO:0000313" key="3">
    <source>
        <dbReference type="EMBL" id="MBP3954303.1"/>
    </source>
</evidence>
<accession>A0ABS5BKR9</accession>
<proteinExistence type="predicted"/>
<reference evidence="3 4" key="1">
    <citation type="submission" date="2021-04" db="EMBL/GenBank/DDBJ databases">
        <authorList>
            <person name="Ivanova A."/>
        </authorList>
    </citation>
    <scope>NUCLEOTIDE SEQUENCE [LARGE SCALE GENOMIC DNA]</scope>
    <source>
        <strain evidence="3 4">G18</strain>
    </source>
</reference>
<feature type="region of interest" description="Disordered" evidence="1">
    <location>
        <begin position="277"/>
        <end position="325"/>
    </location>
</feature>
<keyword evidence="2" id="KW-1133">Transmembrane helix</keyword>
<feature type="compositionally biased region" description="Basic and acidic residues" evidence="1">
    <location>
        <begin position="284"/>
        <end position="305"/>
    </location>
</feature>
<keyword evidence="4" id="KW-1185">Reference proteome</keyword>
<evidence type="ECO:0000256" key="2">
    <source>
        <dbReference type="SAM" id="Phobius"/>
    </source>
</evidence>
<comment type="caution">
    <text evidence="3">The sequence shown here is derived from an EMBL/GenBank/DDBJ whole genome shotgun (WGS) entry which is preliminary data.</text>
</comment>
<gene>
    <name evidence="3" type="ORF">J8F10_03205</name>
</gene>
<organism evidence="3 4">
    <name type="scientific">Gemmata palustris</name>
    <dbReference type="NCBI Taxonomy" id="2822762"/>
    <lineage>
        <taxon>Bacteria</taxon>
        <taxon>Pseudomonadati</taxon>
        <taxon>Planctomycetota</taxon>
        <taxon>Planctomycetia</taxon>
        <taxon>Gemmatales</taxon>
        <taxon>Gemmataceae</taxon>
        <taxon>Gemmata</taxon>
    </lineage>
</organism>
<evidence type="ECO:0000256" key="1">
    <source>
        <dbReference type="SAM" id="MobiDB-lite"/>
    </source>
</evidence>
<dbReference type="EMBL" id="JAGKQQ010000001">
    <property type="protein sequence ID" value="MBP3954303.1"/>
    <property type="molecule type" value="Genomic_DNA"/>
</dbReference>
<feature type="transmembrane region" description="Helical" evidence="2">
    <location>
        <begin position="332"/>
        <end position="352"/>
    </location>
</feature>
<keyword evidence="2" id="KW-0472">Membrane</keyword>
<dbReference type="RefSeq" id="WP_210652440.1">
    <property type="nucleotide sequence ID" value="NZ_JAGKQQ010000001.1"/>
</dbReference>
<evidence type="ECO:0000313" key="4">
    <source>
        <dbReference type="Proteomes" id="UP000676565"/>
    </source>
</evidence>
<dbReference type="Proteomes" id="UP000676565">
    <property type="component" value="Unassembled WGS sequence"/>
</dbReference>
<protein>
    <submittedName>
        <fullName evidence="3">Uncharacterized protein</fullName>
    </submittedName>
</protein>
<sequence length="363" mass="41005">MSHFRTGRTLIRNTIISSLAMIISVNSSNGQELNKPIEKRDLIKMCREAWMASFSSPKGVIGSGEFTVQADGKSIVAAGFRVEMSEEKYRIDLDYTKNHDDAITSQAIIREPGTLFIRDALRAGAQQKIVTRGFILKEDHPLILPPFTAFTINSIRFIKAINIEKMKDGDIDKISTLENGDIEILFSKDCKIICSRKYEFNVSLVECYRGGFNGIVVDSESLQWKKHDSTWFPTEITRVHKKLRDGKPIGTVQERLTYKKVDFGMVPLNRFSPDEAGLLPGSRIQDRRPDAKQKDYYWRQSEDSKPSPSLPEAMDRLPTTPPGQSSRFRSTWMILAYSAGGILLLSGAAIVWRSRHSKIEQPG</sequence>
<keyword evidence="2" id="KW-0812">Transmembrane</keyword>